<dbReference type="AlphaFoldDB" id="A8NKF2"/>
<keyword evidence="2" id="KW-0472">Membrane</keyword>
<keyword evidence="2" id="KW-1133">Transmembrane helix</keyword>
<name>A8NKF2_COPC7</name>
<feature type="region of interest" description="Disordered" evidence="1">
    <location>
        <begin position="437"/>
        <end position="487"/>
    </location>
</feature>
<dbReference type="STRING" id="240176.A8NKF2"/>
<feature type="chain" id="PRO_5002724666" evidence="3">
    <location>
        <begin position="29"/>
        <end position="654"/>
    </location>
</feature>
<organism evidence="4 5">
    <name type="scientific">Coprinopsis cinerea (strain Okayama-7 / 130 / ATCC MYA-4618 / FGSC 9003)</name>
    <name type="common">Inky cap fungus</name>
    <name type="synonym">Hormographiella aspergillata</name>
    <dbReference type="NCBI Taxonomy" id="240176"/>
    <lineage>
        <taxon>Eukaryota</taxon>
        <taxon>Fungi</taxon>
        <taxon>Dikarya</taxon>
        <taxon>Basidiomycota</taxon>
        <taxon>Agaricomycotina</taxon>
        <taxon>Agaricomycetes</taxon>
        <taxon>Agaricomycetidae</taxon>
        <taxon>Agaricales</taxon>
        <taxon>Agaricineae</taxon>
        <taxon>Psathyrellaceae</taxon>
        <taxon>Coprinopsis</taxon>
    </lineage>
</organism>
<dbReference type="KEGG" id="cci:CC1G_02168"/>
<dbReference type="eggNOG" id="ENOG502RC04">
    <property type="taxonomic scope" value="Eukaryota"/>
</dbReference>
<dbReference type="OMA" id="ENTYHGA"/>
<feature type="compositionally biased region" description="Pro residues" evidence="1">
    <location>
        <begin position="477"/>
        <end position="487"/>
    </location>
</feature>
<dbReference type="EMBL" id="AACS02000010">
    <property type="protein sequence ID" value="EAU87409.2"/>
    <property type="molecule type" value="Genomic_DNA"/>
</dbReference>
<evidence type="ECO:0000256" key="2">
    <source>
        <dbReference type="SAM" id="Phobius"/>
    </source>
</evidence>
<reference evidence="4 5" key="1">
    <citation type="journal article" date="2010" name="Proc. Natl. Acad. Sci. U.S.A.">
        <title>Insights into evolution of multicellular fungi from the assembled chromosomes of the mushroom Coprinopsis cinerea (Coprinus cinereus).</title>
        <authorList>
            <person name="Stajich J.E."/>
            <person name="Wilke S.K."/>
            <person name="Ahren D."/>
            <person name="Au C.H."/>
            <person name="Birren B.W."/>
            <person name="Borodovsky M."/>
            <person name="Burns C."/>
            <person name="Canback B."/>
            <person name="Casselton L.A."/>
            <person name="Cheng C.K."/>
            <person name="Deng J."/>
            <person name="Dietrich F.S."/>
            <person name="Fargo D.C."/>
            <person name="Farman M.L."/>
            <person name="Gathman A.C."/>
            <person name="Goldberg J."/>
            <person name="Guigo R."/>
            <person name="Hoegger P.J."/>
            <person name="Hooker J.B."/>
            <person name="Huggins A."/>
            <person name="James T.Y."/>
            <person name="Kamada T."/>
            <person name="Kilaru S."/>
            <person name="Kodira C."/>
            <person name="Kues U."/>
            <person name="Kupfer D."/>
            <person name="Kwan H.S."/>
            <person name="Lomsadze A."/>
            <person name="Li W."/>
            <person name="Lilly W.W."/>
            <person name="Ma L.J."/>
            <person name="Mackey A.J."/>
            <person name="Manning G."/>
            <person name="Martin F."/>
            <person name="Muraguchi H."/>
            <person name="Natvig D.O."/>
            <person name="Palmerini H."/>
            <person name="Ramesh M.A."/>
            <person name="Rehmeyer C.J."/>
            <person name="Roe B.A."/>
            <person name="Shenoy N."/>
            <person name="Stanke M."/>
            <person name="Ter-Hovhannisyan V."/>
            <person name="Tunlid A."/>
            <person name="Velagapudi R."/>
            <person name="Vision T.J."/>
            <person name="Zeng Q."/>
            <person name="Zolan M.E."/>
            <person name="Pukkila P.J."/>
        </authorList>
    </citation>
    <scope>NUCLEOTIDE SEQUENCE [LARGE SCALE GENOMIC DNA]</scope>
    <source>
        <strain evidence="5">Okayama-7 / 130 / ATCC MYA-4618 / FGSC 9003</strain>
    </source>
</reference>
<comment type="caution">
    <text evidence="4">The sequence shown here is derived from an EMBL/GenBank/DDBJ whole genome shotgun (WGS) entry which is preliminary data.</text>
</comment>
<sequence length="654" mass="71514">MPYRTGNYWLQLTIFVSCWFRALEVVLAVDVNVTVDDTHPTILYLPSNAWQSNYDGLCTSCSDIDPTFIRNASYHFVLPQDSRRRDRRRRSTSSSSLKRNLPIEALASIGRHSLDPTRPHKLERPQHGSHERRSPVSDDDANSQRDRSSRRKPPRDSFADGESGDGDFLSEISATLRFEFIGSAIYLFGVQPTSSSTTPSSTVVFEIDGTRYPQPPLQDPRASSPYNATLFVQTGLSEGPHALTVTVGDGSEFLFDYLVYTQSKSPSGVHQFMALPPNSATSEPTASSNSKKNVTTFAAAVGGSVGVLAILSAGLAISLIRRRYLARKRERENREGDPNDPERIRQQQMAMAGPDVFIPRFFPGTEIPPGDPPTYHETVNADRINAGSHPISPGAPGPPASGNGSVLPNHIAYPYLLSMGMQNYPYLHHPPPLGSPVSQLSYADIPPDSPPPPPDLVLNDDDDDHGLDGLGGRRVPDTPPPPPPLPLPFPEPTQVRHVDVGVGGTQEDLAITPQRPPALVLDGPSHPPGIVLIQGLHRQFQWNPFRSSIKSLIQIIRVLIRYLYVGQEARLDSVLGVSTLAGFDLGGMWTVLRSTLDGGSEDLFVLQGTLDHRALSYGLITGYGWDGLVAFTRFTLLRLVSKLQAGVRLTLTPD</sequence>
<dbReference type="Gene3D" id="2.60.120.260">
    <property type="entry name" value="Galactose-binding domain-like"/>
    <property type="match status" value="1"/>
</dbReference>
<keyword evidence="3" id="KW-0732">Signal</keyword>
<feature type="compositionally biased region" description="Basic and acidic residues" evidence="1">
    <location>
        <begin position="112"/>
        <end position="147"/>
    </location>
</feature>
<protein>
    <submittedName>
        <fullName evidence="4">Uncharacterized protein</fullName>
    </submittedName>
</protein>
<dbReference type="PROSITE" id="PS51257">
    <property type="entry name" value="PROKAR_LIPOPROTEIN"/>
    <property type="match status" value="1"/>
</dbReference>
<dbReference type="OrthoDB" id="3265715at2759"/>
<dbReference type="GeneID" id="6010947"/>
<keyword evidence="2" id="KW-0812">Transmembrane</keyword>
<accession>A8NKF2</accession>
<evidence type="ECO:0000313" key="5">
    <source>
        <dbReference type="Proteomes" id="UP000001861"/>
    </source>
</evidence>
<dbReference type="HOGENOM" id="CLU_419191_0_0_1"/>
<dbReference type="RefSeq" id="XP_001834432.2">
    <property type="nucleotide sequence ID" value="XM_001834380.2"/>
</dbReference>
<feature type="region of interest" description="Disordered" evidence="1">
    <location>
        <begin position="108"/>
        <end position="164"/>
    </location>
</feature>
<proteinExistence type="predicted"/>
<evidence type="ECO:0000256" key="3">
    <source>
        <dbReference type="SAM" id="SignalP"/>
    </source>
</evidence>
<feature type="transmembrane region" description="Helical" evidence="2">
    <location>
        <begin position="297"/>
        <end position="320"/>
    </location>
</feature>
<feature type="region of interest" description="Disordered" evidence="1">
    <location>
        <begin position="384"/>
        <end position="403"/>
    </location>
</feature>
<dbReference type="InParanoid" id="A8NKF2"/>
<dbReference type="VEuPathDB" id="FungiDB:CC1G_02168"/>
<evidence type="ECO:0000256" key="1">
    <source>
        <dbReference type="SAM" id="MobiDB-lite"/>
    </source>
</evidence>
<dbReference type="Proteomes" id="UP000001861">
    <property type="component" value="Unassembled WGS sequence"/>
</dbReference>
<feature type="signal peptide" evidence="3">
    <location>
        <begin position="1"/>
        <end position="28"/>
    </location>
</feature>
<gene>
    <name evidence="4" type="ORF">CC1G_02168</name>
</gene>
<evidence type="ECO:0000313" key="4">
    <source>
        <dbReference type="EMBL" id="EAU87409.2"/>
    </source>
</evidence>
<keyword evidence="5" id="KW-1185">Reference proteome</keyword>